<name>A0A7C9B1T6_OPUST</name>
<dbReference type="Gene3D" id="3.30.420.10">
    <property type="entry name" value="Ribonuclease H-like superfamily/Ribonuclease H"/>
    <property type="match status" value="1"/>
</dbReference>
<dbReference type="InterPro" id="IPR036397">
    <property type="entry name" value="RNaseH_sf"/>
</dbReference>
<dbReference type="InterPro" id="IPR053151">
    <property type="entry name" value="RNase_H-like"/>
</dbReference>
<dbReference type="GO" id="GO:0004523">
    <property type="term" value="F:RNA-DNA hybrid ribonuclease activity"/>
    <property type="evidence" value="ECO:0007669"/>
    <property type="project" value="InterPro"/>
</dbReference>
<dbReference type="InterPro" id="IPR044730">
    <property type="entry name" value="RNase_H-like_dom_plant"/>
</dbReference>
<dbReference type="EMBL" id="GISG01284363">
    <property type="protein sequence ID" value="MBA4679733.1"/>
    <property type="molecule type" value="Transcribed_RNA"/>
</dbReference>
<dbReference type="PANTHER" id="PTHR47723:SF23">
    <property type="entry name" value="REVERSE TRANSCRIPTASE-LIKE PROTEIN"/>
    <property type="match status" value="1"/>
</dbReference>
<dbReference type="AlphaFoldDB" id="A0A7C9B1T6"/>
<dbReference type="InterPro" id="IPR012337">
    <property type="entry name" value="RNaseH-like_sf"/>
</dbReference>
<proteinExistence type="predicted"/>
<dbReference type="GO" id="GO:0003676">
    <property type="term" value="F:nucleic acid binding"/>
    <property type="evidence" value="ECO:0007669"/>
    <property type="project" value="InterPro"/>
</dbReference>
<evidence type="ECO:0000313" key="2">
    <source>
        <dbReference type="EMBL" id="MBA4679733.1"/>
    </source>
</evidence>
<protein>
    <recommendedName>
        <fullName evidence="1">RNase H type-1 domain-containing protein</fullName>
    </recommendedName>
</protein>
<dbReference type="SUPFAM" id="SSF53098">
    <property type="entry name" value="Ribonuclease H-like"/>
    <property type="match status" value="1"/>
</dbReference>
<accession>A0A7C9B1T6</accession>
<feature type="domain" description="RNase H type-1" evidence="1">
    <location>
        <begin position="1"/>
        <end position="103"/>
    </location>
</feature>
<dbReference type="Pfam" id="PF13456">
    <property type="entry name" value="RVT_3"/>
    <property type="match status" value="1"/>
</dbReference>
<sequence length="139" mass="15693">MRDWSGHLLQAGAFNLGAASILIAEATAMRNGLRAAIEARFSNIHIEGDNKILIQAVQGRIQPPWEIQVLVQDIIYFLQKYNHVIVQHIFREGNRAADWLAKLGLSLPSARVWNQTSHIDLHCILSEDNLDYTLARRVA</sequence>
<reference evidence="2" key="2">
    <citation type="submission" date="2020-07" db="EMBL/GenBank/DDBJ databases">
        <authorList>
            <person name="Vera ALvarez R."/>
            <person name="Arias-Moreno D.M."/>
            <person name="Jimenez-Jacinto V."/>
            <person name="Jimenez-Bremont J.F."/>
            <person name="Swaminathan K."/>
            <person name="Moose S.P."/>
            <person name="Guerrero-Gonzalez M.L."/>
            <person name="Marino-Ramirez L."/>
            <person name="Landsman D."/>
            <person name="Rodriguez-Kessler M."/>
            <person name="Delgado-Sanchez P."/>
        </authorList>
    </citation>
    <scope>NUCLEOTIDE SEQUENCE</scope>
    <source>
        <tissue evidence="2">Cladode</tissue>
    </source>
</reference>
<dbReference type="PANTHER" id="PTHR47723">
    <property type="entry name" value="OS05G0353850 PROTEIN"/>
    <property type="match status" value="1"/>
</dbReference>
<evidence type="ECO:0000259" key="1">
    <source>
        <dbReference type="Pfam" id="PF13456"/>
    </source>
</evidence>
<reference evidence="2" key="1">
    <citation type="journal article" date="2013" name="J. Plant Res.">
        <title>Effect of fungi and light on seed germination of three Opuntia species from semiarid lands of central Mexico.</title>
        <authorList>
            <person name="Delgado-Sanchez P."/>
            <person name="Jimenez-Bremont J.F."/>
            <person name="Guerrero-Gonzalez Mde L."/>
            <person name="Flores J."/>
        </authorList>
    </citation>
    <scope>NUCLEOTIDE SEQUENCE</scope>
    <source>
        <tissue evidence="2">Cladode</tissue>
    </source>
</reference>
<dbReference type="InterPro" id="IPR002156">
    <property type="entry name" value="RNaseH_domain"/>
</dbReference>
<dbReference type="CDD" id="cd06222">
    <property type="entry name" value="RNase_H_like"/>
    <property type="match status" value="1"/>
</dbReference>
<organism evidence="2">
    <name type="scientific">Opuntia streptacantha</name>
    <name type="common">Prickly pear cactus</name>
    <name type="synonym">Opuntia cardona</name>
    <dbReference type="NCBI Taxonomy" id="393608"/>
    <lineage>
        <taxon>Eukaryota</taxon>
        <taxon>Viridiplantae</taxon>
        <taxon>Streptophyta</taxon>
        <taxon>Embryophyta</taxon>
        <taxon>Tracheophyta</taxon>
        <taxon>Spermatophyta</taxon>
        <taxon>Magnoliopsida</taxon>
        <taxon>eudicotyledons</taxon>
        <taxon>Gunneridae</taxon>
        <taxon>Pentapetalae</taxon>
        <taxon>Caryophyllales</taxon>
        <taxon>Cactineae</taxon>
        <taxon>Cactaceae</taxon>
        <taxon>Opuntioideae</taxon>
        <taxon>Opuntia</taxon>
    </lineage>
</organism>